<protein>
    <submittedName>
        <fullName evidence="2">(apollo) hypothetical protein</fullName>
    </submittedName>
</protein>
<sequence>MLKLCSLIFLISVIVHRTESLDSEKCKILPPERHCIIESAAKDRWPHSERYAFDWYPQKCILIRWADHCGPAPTGVNNFDSERACRDECSGWA</sequence>
<proteinExistence type="predicted"/>
<feature type="signal peptide" evidence="1">
    <location>
        <begin position="1"/>
        <end position="20"/>
    </location>
</feature>
<keyword evidence="3" id="KW-1185">Reference proteome</keyword>
<accession>A0A8S3WXS2</accession>
<evidence type="ECO:0000313" key="2">
    <source>
        <dbReference type="EMBL" id="CAG4986518.1"/>
    </source>
</evidence>
<evidence type="ECO:0000256" key="1">
    <source>
        <dbReference type="SAM" id="SignalP"/>
    </source>
</evidence>
<keyword evidence="1" id="KW-0732">Signal</keyword>
<gene>
    <name evidence="2" type="ORF">PAPOLLO_LOCUS11269</name>
</gene>
<organism evidence="2 3">
    <name type="scientific">Parnassius apollo</name>
    <name type="common">Apollo butterfly</name>
    <name type="synonym">Papilio apollo</name>
    <dbReference type="NCBI Taxonomy" id="110799"/>
    <lineage>
        <taxon>Eukaryota</taxon>
        <taxon>Metazoa</taxon>
        <taxon>Ecdysozoa</taxon>
        <taxon>Arthropoda</taxon>
        <taxon>Hexapoda</taxon>
        <taxon>Insecta</taxon>
        <taxon>Pterygota</taxon>
        <taxon>Neoptera</taxon>
        <taxon>Endopterygota</taxon>
        <taxon>Lepidoptera</taxon>
        <taxon>Glossata</taxon>
        <taxon>Ditrysia</taxon>
        <taxon>Papilionoidea</taxon>
        <taxon>Papilionidae</taxon>
        <taxon>Parnassiinae</taxon>
        <taxon>Parnassini</taxon>
        <taxon>Parnassius</taxon>
        <taxon>Parnassius</taxon>
    </lineage>
</organism>
<dbReference type="OrthoDB" id="7102223at2759"/>
<name>A0A8S3WXS2_PARAO</name>
<dbReference type="AlphaFoldDB" id="A0A8S3WXS2"/>
<feature type="chain" id="PRO_5035812370" evidence="1">
    <location>
        <begin position="21"/>
        <end position="93"/>
    </location>
</feature>
<comment type="caution">
    <text evidence="2">The sequence shown here is derived from an EMBL/GenBank/DDBJ whole genome shotgun (WGS) entry which is preliminary data.</text>
</comment>
<reference evidence="2" key="1">
    <citation type="submission" date="2021-04" db="EMBL/GenBank/DDBJ databases">
        <authorList>
            <person name="Tunstrom K."/>
        </authorList>
    </citation>
    <scope>NUCLEOTIDE SEQUENCE</scope>
</reference>
<dbReference type="Proteomes" id="UP000691718">
    <property type="component" value="Unassembled WGS sequence"/>
</dbReference>
<dbReference type="EMBL" id="CAJQZP010000810">
    <property type="protein sequence ID" value="CAG4986518.1"/>
    <property type="molecule type" value="Genomic_DNA"/>
</dbReference>
<evidence type="ECO:0000313" key="3">
    <source>
        <dbReference type="Proteomes" id="UP000691718"/>
    </source>
</evidence>